<accession>A0A9N9YE55</accession>
<protein>
    <submittedName>
        <fullName evidence="2">Uncharacterized protein</fullName>
    </submittedName>
</protein>
<proteinExistence type="predicted"/>
<reference evidence="2" key="1">
    <citation type="submission" date="2021-10" db="EMBL/GenBank/DDBJ databases">
        <authorList>
            <person name="Piombo E."/>
        </authorList>
    </citation>
    <scope>NUCLEOTIDE SEQUENCE</scope>
</reference>
<dbReference type="Pfam" id="PF20354">
    <property type="entry name" value="DUF6649"/>
    <property type="match status" value="1"/>
</dbReference>
<dbReference type="OrthoDB" id="5345504at2759"/>
<sequence length="245" mass="27062">MMLHSTRPQSPSPTPYLAHHVNPAPAPTTQDDSSAAVKATKPSRKRKAQSQDNERLSKRLSLLNLEQNGSKLYVPVENPTAADSSGHPAAQVQPRPPEAHTQPGRNPDQDSMQLDDSKYKVYIYNIDDELSSDESDAEDGKLIFLPDIEKHLKQNRIPPHILANSDGELAGMQMVLYNDPQSLTLPKEQDSVRKAILETRHRLREKQRQEREGASAAPVAAQSLGEQALANPIAATDDDEVMDID</sequence>
<dbReference type="Proteomes" id="UP000696573">
    <property type="component" value="Unassembled WGS sequence"/>
</dbReference>
<dbReference type="AlphaFoldDB" id="A0A9N9YE55"/>
<evidence type="ECO:0000313" key="2">
    <source>
        <dbReference type="EMBL" id="CAH0014405.1"/>
    </source>
</evidence>
<feature type="region of interest" description="Disordered" evidence="1">
    <location>
        <begin position="1"/>
        <end position="116"/>
    </location>
</feature>
<dbReference type="InterPro" id="IPR046591">
    <property type="entry name" value="DUF6649"/>
</dbReference>
<keyword evidence="3" id="KW-1185">Reference proteome</keyword>
<name>A0A9N9YE55_9HYPO</name>
<gene>
    <name evidence="2" type="ORF">CRHIZ90672A_00016793</name>
</gene>
<dbReference type="EMBL" id="CABFNQ020000410">
    <property type="protein sequence ID" value="CAH0014405.1"/>
    <property type="molecule type" value="Genomic_DNA"/>
</dbReference>
<organism evidence="2 3">
    <name type="scientific">Clonostachys rhizophaga</name>
    <dbReference type="NCBI Taxonomy" id="160324"/>
    <lineage>
        <taxon>Eukaryota</taxon>
        <taxon>Fungi</taxon>
        <taxon>Dikarya</taxon>
        <taxon>Ascomycota</taxon>
        <taxon>Pezizomycotina</taxon>
        <taxon>Sordariomycetes</taxon>
        <taxon>Hypocreomycetidae</taxon>
        <taxon>Hypocreales</taxon>
        <taxon>Bionectriaceae</taxon>
        <taxon>Clonostachys</taxon>
    </lineage>
</organism>
<feature type="compositionally biased region" description="Acidic residues" evidence="1">
    <location>
        <begin position="236"/>
        <end position="245"/>
    </location>
</feature>
<evidence type="ECO:0000313" key="3">
    <source>
        <dbReference type="Proteomes" id="UP000696573"/>
    </source>
</evidence>
<comment type="caution">
    <text evidence="2">The sequence shown here is derived from an EMBL/GenBank/DDBJ whole genome shotgun (WGS) entry which is preliminary data.</text>
</comment>
<feature type="compositionally biased region" description="Basic and acidic residues" evidence="1">
    <location>
        <begin position="200"/>
        <end position="213"/>
    </location>
</feature>
<feature type="region of interest" description="Disordered" evidence="1">
    <location>
        <begin position="200"/>
        <end position="245"/>
    </location>
</feature>
<evidence type="ECO:0000256" key="1">
    <source>
        <dbReference type="SAM" id="MobiDB-lite"/>
    </source>
</evidence>